<dbReference type="KEGG" id="npy:NPRO_10970"/>
<dbReference type="AlphaFoldDB" id="A0A809RUN1"/>
<dbReference type="Proteomes" id="UP000662873">
    <property type="component" value="Chromosome"/>
</dbReference>
<organism evidence="1 2">
    <name type="scientific">Candidatus Nitrosymbiomonas proteolyticus</name>
    <dbReference type="NCBI Taxonomy" id="2608984"/>
    <lineage>
        <taxon>Bacteria</taxon>
        <taxon>Bacillati</taxon>
        <taxon>Armatimonadota</taxon>
        <taxon>Armatimonadota incertae sedis</taxon>
        <taxon>Candidatus Nitrosymbiomonas</taxon>
    </lineage>
</organism>
<dbReference type="EMBL" id="AP021858">
    <property type="protein sequence ID" value="BBO23502.1"/>
    <property type="molecule type" value="Genomic_DNA"/>
</dbReference>
<accession>A0A809RUN1</accession>
<evidence type="ECO:0000313" key="1">
    <source>
        <dbReference type="EMBL" id="BBO23502.1"/>
    </source>
</evidence>
<gene>
    <name evidence="1" type="ORF">NPRO_10970</name>
</gene>
<name>A0A809RUN1_9BACT</name>
<proteinExistence type="predicted"/>
<dbReference type="SUPFAM" id="SSF56935">
    <property type="entry name" value="Porins"/>
    <property type="match status" value="2"/>
</dbReference>
<protein>
    <submittedName>
        <fullName evidence="1">Uncharacterized protein</fullName>
    </submittedName>
</protein>
<reference evidence="1" key="1">
    <citation type="journal article" name="DNA Res.">
        <title>The physiological potential of anammox bacteria as revealed by their core genome structure.</title>
        <authorList>
            <person name="Okubo T."/>
            <person name="Toyoda A."/>
            <person name="Fukuhara K."/>
            <person name="Uchiyama I."/>
            <person name="Harigaya Y."/>
            <person name="Kuroiwa M."/>
            <person name="Suzuki T."/>
            <person name="Murakami Y."/>
            <person name="Suwa Y."/>
            <person name="Takami H."/>
        </authorList>
    </citation>
    <scope>NUCLEOTIDE SEQUENCE</scope>
    <source>
        <strain evidence="1">317325-2</strain>
    </source>
</reference>
<sequence>MRKALVAGMTLALVGLPQLGLSIDFVSWLKKEIFEKLKVTGRRSLGYHNHSVEGDASAFQLLTNYGYGGKAFTDIGYLDIRGRDILGSLNFDAQLDTNKFANPQDRRFSVEYDGKPYRVTVGDVYTTLLNSNRLATFSKYAKGIVAGYSKGPLQVRGVFTEARTSARTITLQGNNSAGPYYLQFSQIVRGTEEVQVDGQPQRLGEDYVINYELGSITFINKIITPTSAIVVTFEALGFNQSEGSILGGGATYDLGKAGRLGLTYLEQDSGAGGTLSTRLERFQGAGAPSTPYFLQFEPLLTEPITVKLDGILQTEGIDYYFDPENPVIFFFTRFIPLTSTIDVVYTPRPTQSLDGDRSVWGVDYRIPYGRSGQNGYLLVMQATGKLDSPVSPQSGTARGVESVYRQGPFQLRAGLRDIPADYVSVESRGFNRNERAVDLGIEYEGSYLDAALQHINSSIAIRKVDAGGNVSFSPARNTLIKASASYRRTAGEPWTLELARQKSRSTGPETTVDSASVTTSRTFGNVITHWGYDHQEAQGPTSTGPDPDIQSVTIDSLRLQSSYVANEAWTFGLRAGVNAIRSSEGDGTGRDVALTASYQPNSKLSVVGNYIDSASGAIAALGSFQSGFGLGYNGNGFSNGLVGSGFSPGATDLRRWELRTTYNLSDKANLSGIVYHNDASGAITSNSKTFGYDLGLEYAFDRAHRLWLHYADTKTDFQQNATQATSQTFMVSFNASPPGRLSYSLDFGALLTGGNSLFQQDGLMFDAGLAYRLAPRQRLRFQYSWNRTEGYFGQDSIFASAFYDYQLYRNIALSAAYRFRDVRNLDSNATGGAYRSKGLDLELTFTFAP</sequence>
<evidence type="ECO:0000313" key="2">
    <source>
        <dbReference type="Proteomes" id="UP000662873"/>
    </source>
</evidence>